<keyword evidence="4" id="KW-1185">Reference proteome</keyword>
<keyword evidence="2" id="KW-1133">Transmembrane helix</keyword>
<proteinExistence type="predicted"/>
<keyword evidence="2" id="KW-0472">Membrane</keyword>
<dbReference type="Pfam" id="PF16357">
    <property type="entry name" value="PepSY_TM_like_2"/>
    <property type="match status" value="1"/>
</dbReference>
<dbReference type="RefSeq" id="WP_173417316.1">
    <property type="nucleotide sequence ID" value="NZ_CP054139.1"/>
</dbReference>
<evidence type="ECO:0000313" key="4">
    <source>
        <dbReference type="Proteomes" id="UP000505355"/>
    </source>
</evidence>
<sequence length="220" mass="24646">MAEHKPGQPRTLVRHPRTDKKPKPAWQKNTAALSRWLHIYLSMVSFVIVLFFSVTGLTLNHADWFGDKEHLTKYKGKMPVEWVNATDTNAIKKLEIVERLRSTHHIKGAVSDFLIEDNQCSLSFKGPGYSADAFVDRKTGEYKLNEVSLGLVGVINDLHKGRDSGSKWSWVIDISAGFLVLISLSGLVMLCFMKKKRLSGFISAIAGAIICYLIYALLVP</sequence>
<feature type="transmembrane region" description="Helical" evidence="2">
    <location>
        <begin position="37"/>
        <end position="59"/>
    </location>
</feature>
<dbReference type="AlphaFoldDB" id="A0A7D4Q730"/>
<accession>A0A7D4Q730</accession>
<gene>
    <name evidence="3" type="ORF">HQ865_23865</name>
</gene>
<keyword evidence="2" id="KW-0812">Transmembrane</keyword>
<organism evidence="3 4">
    <name type="scientific">Mucilaginibacter mali</name>
    <dbReference type="NCBI Taxonomy" id="2740462"/>
    <lineage>
        <taxon>Bacteria</taxon>
        <taxon>Pseudomonadati</taxon>
        <taxon>Bacteroidota</taxon>
        <taxon>Sphingobacteriia</taxon>
        <taxon>Sphingobacteriales</taxon>
        <taxon>Sphingobacteriaceae</taxon>
        <taxon>Mucilaginibacter</taxon>
    </lineage>
</organism>
<dbReference type="PANTHER" id="PTHR40115">
    <property type="entry name" value="INNER MEMBRANE PROTEIN WITH PEPSY TM HELIX"/>
    <property type="match status" value="1"/>
</dbReference>
<name>A0A7D4Q730_9SPHI</name>
<protein>
    <submittedName>
        <fullName evidence="3">PepSY-associated TM helix domain-containing protein</fullName>
    </submittedName>
</protein>
<feature type="region of interest" description="Disordered" evidence="1">
    <location>
        <begin position="1"/>
        <end position="25"/>
    </location>
</feature>
<dbReference type="InterPro" id="IPR032307">
    <property type="entry name" value="PepSY_TM-like_2"/>
</dbReference>
<feature type="transmembrane region" description="Helical" evidence="2">
    <location>
        <begin position="198"/>
        <end position="218"/>
    </location>
</feature>
<dbReference type="EMBL" id="CP054139">
    <property type="protein sequence ID" value="QKJ32667.1"/>
    <property type="molecule type" value="Genomic_DNA"/>
</dbReference>
<dbReference type="PANTHER" id="PTHR40115:SF1">
    <property type="entry name" value="INNER MEMBRANE PROTEIN WITH PEPSY TM HELIX"/>
    <property type="match status" value="1"/>
</dbReference>
<evidence type="ECO:0000256" key="2">
    <source>
        <dbReference type="SAM" id="Phobius"/>
    </source>
</evidence>
<dbReference type="Proteomes" id="UP000505355">
    <property type="component" value="Chromosome"/>
</dbReference>
<dbReference type="KEGG" id="mmab:HQ865_23865"/>
<evidence type="ECO:0000313" key="3">
    <source>
        <dbReference type="EMBL" id="QKJ32667.1"/>
    </source>
</evidence>
<reference evidence="3 4" key="1">
    <citation type="submission" date="2020-05" db="EMBL/GenBank/DDBJ databases">
        <title>Mucilaginibacter mali sp. nov.</title>
        <authorList>
            <person name="Kim H.S."/>
            <person name="Lee K.C."/>
            <person name="Suh M.K."/>
            <person name="Kim J.-S."/>
            <person name="Han K.-I."/>
            <person name="Eom M.K."/>
            <person name="Shin Y.K."/>
            <person name="Lee J.-S."/>
        </authorList>
    </citation>
    <scope>NUCLEOTIDE SEQUENCE [LARGE SCALE GENOMIC DNA]</scope>
    <source>
        <strain evidence="3 4">G2-14</strain>
    </source>
</reference>
<evidence type="ECO:0000256" key="1">
    <source>
        <dbReference type="SAM" id="MobiDB-lite"/>
    </source>
</evidence>
<feature type="transmembrane region" description="Helical" evidence="2">
    <location>
        <begin position="168"/>
        <end position="191"/>
    </location>
</feature>